<comment type="caution">
    <text evidence="1">The sequence shown here is derived from an EMBL/GenBank/DDBJ whole genome shotgun (WGS) entry which is preliminary data.</text>
</comment>
<proteinExistence type="predicted"/>
<organism evidence="1 2">
    <name type="scientific">Butyricicoccus pullicaecorum</name>
    <dbReference type="NCBI Taxonomy" id="501571"/>
    <lineage>
        <taxon>Bacteria</taxon>
        <taxon>Bacillati</taxon>
        <taxon>Bacillota</taxon>
        <taxon>Clostridia</taxon>
        <taxon>Eubacteriales</taxon>
        <taxon>Butyricicoccaceae</taxon>
        <taxon>Butyricicoccus</taxon>
    </lineage>
</organism>
<reference evidence="2" key="1">
    <citation type="submission" date="2017-04" db="EMBL/GenBank/DDBJ databases">
        <title>Function of individual gut microbiota members based on whole genome sequencing of pure cultures obtained from chicken caecum.</title>
        <authorList>
            <person name="Medvecky M."/>
            <person name="Cejkova D."/>
            <person name="Polansky O."/>
            <person name="Karasova D."/>
            <person name="Kubasova T."/>
            <person name="Cizek A."/>
            <person name="Rychlik I."/>
        </authorList>
    </citation>
    <scope>NUCLEOTIDE SEQUENCE [LARGE SCALE GENOMIC DNA]</scope>
    <source>
        <strain evidence="2">An180</strain>
    </source>
</reference>
<name>A0A1Y4L9Q0_9FIRM</name>
<dbReference type="RefSeq" id="WP_087374433.1">
    <property type="nucleotide sequence ID" value="NZ_NFKK01000021.1"/>
</dbReference>
<gene>
    <name evidence="1" type="ORF">B5F17_12880</name>
</gene>
<dbReference type="InterPro" id="IPR038071">
    <property type="entry name" value="UROD/MetE-like_sf"/>
</dbReference>
<evidence type="ECO:0008006" key="3">
    <source>
        <dbReference type="Google" id="ProtNLM"/>
    </source>
</evidence>
<dbReference type="Gene3D" id="3.20.20.210">
    <property type="match status" value="1"/>
</dbReference>
<evidence type="ECO:0000313" key="1">
    <source>
        <dbReference type="EMBL" id="OUP51511.1"/>
    </source>
</evidence>
<sequence>MITEKEKAVIRDLAKRLAELANLPIMEERRKLWYAHNDLKTDQPVIDCSPEGAWREVIRPDSLECQDAAAREIEWELRARIYRAEVINDDVPAELRWDCRKLMSDTGWTLDGQAAHNAFTNESVHVPTISTINPFWRPDYTFDETAAHFEPLISDDDMEDEDIASRLIAPRVIYDEAGSKEKLEIHQELLGDILDVHWTGNTYIAFSWMETYTKIRGYENALYDLYDYPEQMHKILAVLEKGYLNLYQQQLDLGLLDMNHGCQYNGTGGYGYTHDLSAPAPGEKLTFKNLWAYAESQEFVSVSPEMTKEFAIDYEKRLLSNFGLSAYGCCDNLENKLKDVLTIPNIRRISVSPWADVRSMRDQIGMKAIFSCKPNPSYVTSGWDEDFMRDYTMKLMQDGKGTAFEIILKDTHTIQNDPSRLRKWTDLCRECAAKVFG</sequence>
<dbReference type="AlphaFoldDB" id="A0A1Y4L9Q0"/>
<protein>
    <recommendedName>
        <fullName evidence="3">Uroporphyrinogen decarboxylase (URO-D) domain-containing protein</fullName>
    </recommendedName>
</protein>
<accession>A0A1Y4L9Q0</accession>
<evidence type="ECO:0000313" key="2">
    <source>
        <dbReference type="Proteomes" id="UP000195897"/>
    </source>
</evidence>
<dbReference type="Proteomes" id="UP000195897">
    <property type="component" value="Unassembled WGS sequence"/>
</dbReference>
<dbReference type="EMBL" id="NFKK01000021">
    <property type="protein sequence ID" value="OUP51511.1"/>
    <property type="molecule type" value="Genomic_DNA"/>
</dbReference>